<protein>
    <submittedName>
        <fullName evidence="1">Uncharacterized protein</fullName>
    </submittedName>
</protein>
<accession>A0A6J5N037</accession>
<organism evidence="1">
    <name type="scientific">uncultured Caudovirales phage</name>
    <dbReference type="NCBI Taxonomy" id="2100421"/>
    <lineage>
        <taxon>Viruses</taxon>
        <taxon>Duplodnaviria</taxon>
        <taxon>Heunggongvirae</taxon>
        <taxon>Uroviricota</taxon>
        <taxon>Caudoviricetes</taxon>
        <taxon>Peduoviridae</taxon>
        <taxon>Maltschvirus</taxon>
        <taxon>Maltschvirus maltsch</taxon>
    </lineage>
</organism>
<reference evidence="1" key="1">
    <citation type="submission" date="2020-04" db="EMBL/GenBank/DDBJ databases">
        <authorList>
            <person name="Chiriac C."/>
            <person name="Salcher M."/>
            <person name="Ghai R."/>
            <person name="Kavagutti S V."/>
        </authorList>
    </citation>
    <scope>NUCLEOTIDE SEQUENCE</scope>
</reference>
<gene>
    <name evidence="1" type="ORF">UFOVP603_33</name>
</gene>
<evidence type="ECO:0000313" key="1">
    <source>
        <dbReference type="EMBL" id="CAB4152935.1"/>
    </source>
</evidence>
<dbReference type="EMBL" id="LR796578">
    <property type="protein sequence ID" value="CAB4152935.1"/>
    <property type="molecule type" value="Genomic_DNA"/>
</dbReference>
<sequence length="99" mass="11741">MKTKKKYHTKHFANLPVEVQNRIYNLISRGKSLYQIIKLEKVSVSSLHLLFAEVQKPVSRGKIGYRNEAYWNEEEMINGYQIPTFDELSESEKVMFNMR</sequence>
<proteinExistence type="predicted"/>
<name>A0A6J5N037_9CAUD</name>